<dbReference type="Gene3D" id="3.30.450.40">
    <property type="match status" value="1"/>
</dbReference>
<organism evidence="4 5">
    <name type="scientific">Paenibacillus planticolens</name>
    <dbReference type="NCBI Taxonomy" id="2654976"/>
    <lineage>
        <taxon>Bacteria</taxon>
        <taxon>Bacillati</taxon>
        <taxon>Bacillota</taxon>
        <taxon>Bacilli</taxon>
        <taxon>Bacillales</taxon>
        <taxon>Paenibacillaceae</taxon>
        <taxon>Paenibacillus</taxon>
    </lineage>
</organism>
<dbReference type="SMART" id="SM00421">
    <property type="entry name" value="HTH_LUXR"/>
    <property type="match status" value="1"/>
</dbReference>
<protein>
    <recommendedName>
        <fullName evidence="3">HTH luxR-type domain-containing protein</fullName>
    </recommendedName>
</protein>
<dbReference type="InterPro" id="IPR036388">
    <property type="entry name" value="WH-like_DNA-bd_sf"/>
</dbReference>
<keyword evidence="5" id="KW-1185">Reference proteome</keyword>
<evidence type="ECO:0000313" key="4">
    <source>
        <dbReference type="EMBL" id="NOV00371.1"/>
    </source>
</evidence>
<dbReference type="InterPro" id="IPR016032">
    <property type="entry name" value="Sig_transdc_resp-reg_C-effctor"/>
</dbReference>
<comment type="caution">
    <text evidence="4">The sequence shown here is derived from an EMBL/GenBank/DDBJ whole genome shotgun (WGS) entry which is preliminary data.</text>
</comment>
<dbReference type="SUPFAM" id="SSF46894">
    <property type="entry name" value="C-terminal effector domain of the bipartite response regulators"/>
    <property type="match status" value="1"/>
</dbReference>
<evidence type="ECO:0000256" key="2">
    <source>
        <dbReference type="ARBA" id="ARBA00023163"/>
    </source>
</evidence>
<evidence type="ECO:0000313" key="5">
    <source>
        <dbReference type="Proteomes" id="UP000618579"/>
    </source>
</evidence>
<gene>
    <name evidence="4" type="ORF">GC097_10125</name>
</gene>
<keyword evidence="1" id="KW-0805">Transcription regulation</keyword>
<accession>A0ABX1ZKL1</accession>
<dbReference type="InterPro" id="IPR000792">
    <property type="entry name" value="Tscrpt_reg_LuxR_C"/>
</dbReference>
<dbReference type="Pfam" id="PF00196">
    <property type="entry name" value="GerE"/>
    <property type="match status" value="1"/>
</dbReference>
<sequence>MNIFSGEMDSEHLWIRLSEIEAKKIALWNATFTETGIDRDIPTLPFRLAEIQSEEQINKELSLISAAKEEIASLSKAISNPHLIIFTNQNGVALVFTGPENIVNTLESMNVGMGTSFALEHAGINAISLSMQLNALVAVQGLEHSLTFFSKWSCMCSPIKHGNEIGGYLNISVSLTENLSFVASLLKRMISDIESRMMLADPMSRQVLIYEHFDLFSLTKREKEIGFGWLQNQSALQISLALGISEATVRHTLKRVYSKTKCHDRGGFIKRFMI</sequence>
<dbReference type="Gene3D" id="1.10.10.10">
    <property type="entry name" value="Winged helix-like DNA-binding domain superfamily/Winged helix DNA-binding domain"/>
    <property type="match status" value="1"/>
</dbReference>
<dbReference type="PROSITE" id="PS50043">
    <property type="entry name" value="HTH_LUXR_2"/>
    <property type="match status" value="1"/>
</dbReference>
<feature type="domain" description="HTH luxR-type" evidence="3">
    <location>
        <begin position="211"/>
        <end position="274"/>
    </location>
</feature>
<dbReference type="Proteomes" id="UP000618579">
    <property type="component" value="Unassembled WGS sequence"/>
</dbReference>
<evidence type="ECO:0000259" key="3">
    <source>
        <dbReference type="PROSITE" id="PS50043"/>
    </source>
</evidence>
<name>A0ABX1ZKL1_9BACL</name>
<evidence type="ECO:0000256" key="1">
    <source>
        <dbReference type="ARBA" id="ARBA00023015"/>
    </source>
</evidence>
<keyword evidence="2" id="KW-0804">Transcription</keyword>
<dbReference type="RefSeq" id="WP_171683217.1">
    <property type="nucleotide sequence ID" value="NZ_WHNZ01000017.1"/>
</dbReference>
<dbReference type="EMBL" id="WHNZ01000017">
    <property type="protein sequence ID" value="NOV00371.1"/>
    <property type="molecule type" value="Genomic_DNA"/>
</dbReference>
<dbReference type="InterPro" id="IPR029016">
    <property type="entry name" value="GAF-like_dom_sf"/>
</dbReference>
<proteinExistence type="predicted"/>
<reference evidence="4 5" key="1">
    <citation type="submission" date="2019-10" db="EMBL/GenBank/DDBJ databases">
        <title>Description of Paenibacillus pedi sp. nov.</title>
        <authorList>
            <person name="Carlier A."/>
            <person name="Qi S."/>
        </authorList>
    </citation>
    <scope>NUCLEOTIDE SEQUENCE [LARGE SCALE GENOMIC DNA]</scope>
    <source>
        <strain evidence="4 5">LMG 31457</strain>
    </source>
</reference>